<keyword evidence="2" id="KW-0805">Transcription regulation</keyword>
<protein>
    <submittedName>
        <fullName evidence="6">LAME_0A03466g1_1</fullName>
    </submittedName>
</protein>
<evidence type="ECO:0000313" key="7">
    <source>
        <dbReference type="Proteomes" id="UP000191144"/>
    </source>
</evidence>
<evidence type="ECO:0000313" key="6">
    <source>
        <dbReference type="EMBL" id="SCU78146.1"/>
    </source>
</evidence>
<dbReference type="AlphaFoldDB" id="A0A1G4IN79"/>
<dbReference type="Proteomes" id="UP000191144">
    <property type="component" value="Chromosome A"/>
</dbReference>
<sequence length="353" mass="40019">MTTSNKEFHFSLLRISMLQLLKSQGFDKAPATIVDAFADLYVRFLQLLTLEVMKLSSSRMDEFEDIALQDLSQALLNVGLLKPMNMLDIYDENPDLLSDLGMQRFKNWCLHNTMPSEARAVATPTPDLLRPRDKSSKPLSMIPEYINQLDKTAVKGVASTGDPQEDGLVEQMINNGDMDDWIRFLVREQQLQIAKKISAKEVKDLKALPPIPGLKFSTLVPNPVQDYNEILPSQLQASDGDDKSPKEKALLSKMIAYQKGTRLENIRLSFEDDELSASDADVDISDVGFFDEEVNQDIENFEPLGGNMALDMHEDPNLHLAESENLTDSFQRKDYMDLGDDIFQNHEFDFNNY</sequence>
<keyword evidence="7" id="KW-1185">Reference proteome</keyword>
<dbReference type="InterPro" id="IPR009072">
    <property type="entry name" value="Histone-fold"/>
</dbReference>
<dbReference type="OrthoDB" id="5402929at2759"/>
<name>A0A1G4IN79_9SACH</name>
<dbReference type="GO" id="GO:0005634">
    <property type="term" value="C:nucleus"/>
    <property type="evidence" value="ECO:0007669"/>
    <property type="project" value="UniProtKB-SubCell"/>
</dbReference>
<reference evidence="7" key="1">
    <citation type="submission" date="2016-03" db="EMBL/GenBank/DDBJ databases">
        <authorList>
            <person name="Devillers Hugo."/>
        </authorList>
    </citation>
    <scope>NUCLEOTIDE SEQUENCE [LARGE SCALE GENOMIC DNA]</scope>
</reference>
<dbReference type="EMBL" id="LT598483">
    <property type="protein sequence ID" value="SCU78146.1"/>
    <property type="molecule type" value="Genomic_DNA"/>
</dbReference>
<evidence type="ECO:0000259" key="5">
    <source>
        <dbReference type="SMART" id="SM00576"/>
    </source>
</evidence>
<feature type="domain" description="Bromodomain associated" evidence="5">
    <location>
        <begin position="6"/>
        <end position="84"/>
    </location>
</feature>
<keyword evidence="3" id="KW-0804">Transcription</keyword>
<dbReference type="GO" id="GO:0046982">
    <property type="term" value="F:protein heterodimerization activity"/>
    <property type="evidence" value="ECO:0007669"/>
    <property type="project" value="InterPro"/>
</dbReference>
<evidence type="ECO:0000256" key="2">
    <source>
        <dbReference type="ARBA" id="ARBA00023015"/>
    </source>
</evidence>
<dbReference type="Gene3D" id="1.10.20.10">
    <property type="entry name" value="Histone, subunit A"/>
    <property type="match status" value="1"/>
</dbReference>
<accession>A0A1G4IN79</accession>
<proteinExistence type="predicted"/>
<evidence type="ECO:0000256" key="1">
    <source>
        <dbReference type="ARBA" id="ARBA00004123"/>
    </source>
</evidence>
<keyword evidence="4" id="KW-0539">Nucleus</keyword>
<evidence type="ECO:0000256" key="4">
    <source>
        <dbReference type="ARBA" id="ARBA00023242"/>
    </source>
</evidence>
<organism evidence="6 7">
    <name type="scientific">Lachancea meyersii CBS 8951</name>
    <dbReference type="NCBI Taxonomy" id="1266667"/>
    <lineage>
        <taxon>Eukaryota</taxon>
        <taxon>Fungi</taxon>
        <taxon>Dikarya</taxon>
        <taxon>Ascomycota</taxon>
        <taxon>Saccharomycotina</taxon>
        <taxon>Saccharomycetes</taxon>
        <taxon>Saccharomycetales</taxon>
        <taxon>Saccharomycetaceae</taxon>
        <taxon>Lachancea</taxon>
    </lineage>
</organism>
<gene>
    <name evidence="6" type="ORF">LAME_0A03466G</name>
</gene>
<dbReference type="InterPro" id="IPR006565">
    <property type="entry name" value="BTP"/>
</dbReference>
<comment type="subcellular location">
    <subcellularLocation>
        <location evidence="1">Nucleus</location>
    </subcellularLocation>
</comment>
<dbReference type="CDD" id="cd00076">
    <property type="entry name" value="HFD_SF"/>
    <property type="match status" value="1"/>
</dbReference>
<evidence type="ECO:0000256" key="3">
    <source>
        <dbReference type="ARBA" id="ARBA00023163"/>
    </source>
</evidence>
<dbReference type="SMART" id="SM00576">
    <property type="entry name" value="BTP"/>
    <property type="match status" value="1"/>
</dbReference>